<dbReference type="EMBL" id="KB445550">
    <property type="protein sequence ID" value="EMD00759.1"/>
    <property type="molecule type" value="Genomic_DNA"/>
</dbReference>
<accession>M2N9A8</accession>
<dbReference type="GeneID" id="19109512"/>
<gene>
    <name evidence="2" type="ORF">BAUCODRAFT_182107</name>
</gene>
<evidence type="ECO:0000256" key="1">
    <source>
        <dbReference type="SAM" id="SignalP"/>
    </source>
</evidence>
<reference evidence="2 3" key="1">
    <citation type="journal article" date="2012" name="PLoS Pathog.">
        <title>Diverse lifestyles and strategies of plant pathogenesis encoded in the genomes of eighteen Dothideomycetes fungi.</title>
        <authorList>
            <person name="Ohm R.A."/>
            <person name="Feau N."/>
            <person name="Henrissat B."/>
            <person name="Schoch C.L."/>
            <person name="Horwitz B.A."/>
            <person name="Barry K.W."/>
            <person name="Condon B.J."/>
            <person name="Copeland A.C."/>
            <person name="Dhillon B."/>
            <person name="Glaser F."/>
            <person name="Hesse C.N."/>
            <person name="Kosti I."/>
            <person name="LaButti K."/>
            <person name="Lindquist E.A."/>
            <person name="Lucas S."/>
            <person name="Salamov A.A."/>
            <person name="Bradshaw R.E."/>
            <person name="Ciuffetti L."/>
            <person name="Hamelin R.C."/>
            <person name="Kema G.H.J."/>
            <person name="Lawrence C."/>
            <person name="Scott J.A."/>
            <person name="Spatafora J.W."/>
            <person name="Turgeon B.G."/>
            <person name="de Wit P.J.G.M."/>
            <person name="Zhong S."/>
            <person name="Goodwin S.B."/>
            <person name="Grigoriev I.V."/>
        </authorList>
    </citation>
    <scope>NUCLEOTIDE SEQUENCE [LARGE SCALE GENOMIC DNA]</scope>
    <source>
        <strain evidence="2 3">UAMH 10762</strain>
    </source>
</reference>
<keyword evidence="3" id="KW-1185">Reference proteome</keyword>
<keyword evidence="1" id="KW-0732">Signal</keyword>
<name>M2N9A8_BAUPA</name>
<evidence type="ECO:0000313" key="3">
    <source>
        <dbReference type="Proteomes" id="UP000011761"/>
    </source>
</evidence>
<evidence type="ECO:0008006" key="4">
    <source>
        <dbReference type="Google" id="ProtNLM"/>
    </source>
</evidence>
<evidence type="ECO:0000313" key="2">
    <source>
        <dbReference type="EMBL" id="EMD00759.1"/>
    </source>
</evidence>
<feature type="signal peptide" evidence="1">
    <location>
        <begin position="1"/>
        <end position="16"/>
    </location>
</feature>
<dbReference type="HOGENOM" id="CLU_2867310_0_0_1"/>
<feature type="chain" id="PRO_5004021542" description="Secreted protein" evidence="1">
    <location>
        <begin position="17"/>
        <end position="64"/>
    </location>
</feature>
<dbReference type="Proteomes" id="UP000011761">
    <property type="component" value="Unassembled WGS sequence"/>
</dbReference>
<sequence>MTGITSVLAGRAAVLAIHVLHTMFSPKSAPKLPYNDNGAATMHTSGQPHQQSPVHCKTLLQGHF</sequence>
<organism evidence="2 3">
    <name type="scientific">Baudoinia panamericana (strain UAMH 10762)</name>
    <name type="common">Angels' share fungus</name>
    <name type="synonym">Baudoinia compniacensis (strain UAMH 10762)</name>
    <dbReference type="NCBI Taxonomy" id="717646"/>
    <lineage>
        <taxon>Eukaryota</taxon>
        <taxon>Fungi</taxon>
        <taxon>Dikarya</taxon>
        <taxon>Ascomycota</taxon>
        <taxon>Pezizomycotina</taxon>
        <taxon>Dothideomycetes</taxon>
        <taxon>Dothideomycetidae</taxon>
        <taxon>Mycosphaerellales</taxon>
        <taxon>Teratosphaeriaceae</taxon>
        <taxon>Baudoinia</taxon>
    </lineage>
</organism>
<protein>
    <recommendedName>
        <fullName evidence="4">Secreted protein</fullName>
    </recommendedName>
</protein>
<dbReference type="RefSeq" id="XP_007671943.1">
    <property type="nucleotide sequence ID" value="XM_007673753.1"/>
</dbReference>
<dbReference type="AlphaFoldDB" id="M2N9A8"/>
<proteinExistence type="predicted"/>
<dbReference type="KEGG" id="bcom:BAUCODRAFT_182107"/>